<evidence type="ECO:0000256" key="4">
    <source>
        <dbReference type="ARBA" id="ARBA00022806"/>
    </source>
</evidence>
<feature type="domain" description="AAA+ ATPase" evidence="9">
    <location>
        <begin position="12"/>
        <end position="138"/>
    </location>
</feature>
<dbReference type="Pfam" id="PF21530">
    <property type="entry name" value="Pif1_2B_dom"/>
    <property type="match status" value="1"/>
</dbReference>
<dbReference type="Gene3D" id="3.40.50.300">
    <property type="entry name" value="P-loop containing nucleotide triphosphate hydrolases"/>
    <property type="match status" value="1"/>
</dbReference>
<dbReference type="CDD" id="cd18809">
    <property type="entry name" value="SF1_C_RecD"/>
    <property type="match status" value="1"/>
</dbReference>
<name>A0ABY6F5X9_9GAMM</name>
<proteinExistence type="predicted"/>
<dbReference type="SUPFAM" id="SSF52540">
    <property type="entry name" value="P-loop containing nucleoside triphosphate hydrolases"/>
    <property type="match status" value="2"/>
</dbReference>
<dbReference type="EMBL" id="CP089977">
    <property type="protein sequence ID" value="UXZ05357.1"/>
    <property type="molecule type" value="Genomic_DNA"/>
</dbReference>
<evidence type="ECO:0000256" key="8">
    <source>
        <dbReference type="ARBA" id="ARBA00023235"/>
    </source>
</evidence>
<dbReference type="PANTHER" id="PTHR47642:SF5">
    <property type="entry name" value="ATP-DEPENDENT DNA HELICASE"/>
    <property type="match status" value="1"/>
</dbReference>
<gene>
    <name evidence="10" type="ORF">LU297_02605</name>
</gene>
<keyword evidence="7" id="KW-0234">DNA repair</keyword>
<evidence type="ECO:0000256" key="6">
    <source>
        <dbReference type="ARBA" id="ARBA00023125"/>
    </source>
</evidence>
<dbReference type="InterPro" id="IPR010285">
    <property type="entry name" value="DNA_helicase_pif1-like_DEAD"/>
</dbReference>
<dbReference type="Pfam" id="PF05970">
    <property type="entry name" value="PIF1"/>
    <property type="match status" value="1"/>
</dbReference>
<keyword evidence="4" id="KW-0347">Helicase</keyword>
<evidence type="ECO:0000256" key="7">
    <source>
        <dbReference type="ARBA" id="ARBA00023204"/>
    </source>
</evidence>
<accession>A0ABY6F5X9</accession>
<keyword evidence="11" id="KW-1185">Reference proteome</keyword>
<evidence type="ECO:0000256" key="2">
    <source>
        <dbReference type="ARBA" id="ARBA00022763"/>
    </source>
</evidence>
<sequence length="605" mass="67245">MKQSTALAILKTGQNVFLTGQAGAGKTYVLNQYINYLKARQVPIAITASTGIAATHMGGVTIHSWSGIGIQNDIEKINLSRLKEKDGFVDKLKNTRVLIVDEISMLHLKQVDTIDAVLRHFIDPNLPFGGLQVVFSGDFFQLPPVGEKGETSKEKYAFMSKAWIDCNFQICYLSEQHRQDDSRANQDELSLTDILNQIRSQTVSWAAIDRLKATQNNQVQAHRTRLYTHNIDVDRINDDELVTLSGKSVCFKAVVSGDKALIEMLLKGVRAPQELTLKVGAKVMFVKNMPNLGVYNGTMGVVAYFVGAGGQKYDGSSDIPASAYPVVRLNNGGEVNATPEDWTIEDADGGVLASLSQVPLCLAWAITIHKSQGMTLDAAEIDLSKTFEMGQGYVALSRLKSLDGLKLLGLNTKSLLLDEWVQRVDRRLLELSDEQEQQFLALDDKTVTDIHQAFIKVCGGLDDVKKISLNEQIIVKQTHQKRQQEQQHHDGFHDGVRETLSLVKEGLSISQIAQKRAYAESTIIGHLDKIVAKMPQLDYSAIRPEQSIVDAVKEAFEKLDAQGEFIEGIRLRPIFEELREVYSYNQIRLALVFIDKSSQQADKEG</sequence>
<evidence type="ECO:0000313" key="10">
    <source>
        <dbReference type="EMBL" id="UXZ05357.1"/>
    </source>
</evidence>
<dbReference type="InterPro" id="IPR003593">
    <property type="entry name" value="AAA+_ATPase"/>
</dbReference>
<dbReference type="InterPro" id="IPR027417">
    <property type="entry name" value="P-loop_NTPase"/>
</dbReference>
<keyword evidence="2" id="KW-0227">DNA damage</keyword>
<keyword evidence="8" id="KW-0413">Isomerase</keyword>
<keyword evidence="6" id="KW-0238">DNA-binding</keyword>
<reference evidence="10" key="1">
    <citation type="submission" date="2021-12" db="EMBL/GenBank/DDBJ databases">
        <title>taxonomy of Moraxella sp. ZY201224.</title>
        <authorList>
            <person name="Li F."/>
        </authorList>
    </citation>
    <scope>NUCLEOTIDE SEQUENCE</scope>
    <source>
        <strain evidence="10">ZY201224</strain>
    </source>
</reference>
<keyword evidence="5" id="KW-0067">ATP-binding</keyword>
<dbReference type="InterPro" id="IPR051055">
    <property type="entry name" value="PIF1_helicase"/>
</dbReference>
<dbReference type="Gene3D" id="1.10.10.1390">
    <property type="entry name" value="ATP-dependent DNA helicase RecQ"/>
    <property type="match status" value="1"/>
</dbReference>
<evidence type="ECO:0000256" key="3">
    <source>
        <dbReference type="ARBA" id="ARBA00022801"/>
    </source>
</evidence>
<evidence type="ECO:0000256" key="5">
    <source>
        <dbReference type="ARBA" id="ARBA00022840"/>
    </source>
</evidence>
<evidence type="ECO:0000256" key="1">
    <source>
        <dbReference type="ARBA" id="ARBA00022741"/>
    </source>
</evidence>
<dbReference type="Pfam" id="PF14493">
    <property type="entry name" value="HTH_40"/>
    <property type="match status" value="1"/>
</dbReference>
<dbReference type="CDD" id="cd18037">
    <property type="entry name" value="DEXSc_Pif1_like"/>
    <property type="match status" value="1"/>
</dbReference>
<organism evidence="10 11">
    <name type="scientific">Moraxella nasicaprae</name>
    <dbReference type="NCBI Taxonomy" id="2904122"/>
    <lineage>
        <taxon>Bacteria</taxon>
        <taxon>Pseudomonadati</taxon>
        <taxon>Pseudomonadota</taxon>
        <taxon>Gammaproteobacteria</taxon>
        <taxon>Moraxellales</taxon>
        <taxon>Moraxellaceae</taxon>
        <taxon>Moraxella</taxon>
    </lineage>
</organism>
<dbReference type="InterPro" id="IPR049163">
    <property type="entry name" value="Pif1-like_2B_dom"/>
</dbReference>
<dbReference type="InterPro" id="IPR029491">
    <property type="entry name" value="Helicase_HTH"/>
</dbReference>
<dbReference type="SMART" id="SM00382">
    <property type="entry name" value="AAA"/>
    <property type="match status" value="1"/>
</dbReference>
<dbReference type="Gene3D" id="2.30.30.940">
    <property type="match status" value="1"/>
</dbReference>
<keyword evidence="3" id="KW-0378">Hydrolase</keyword>
<evidence type="ECO:0000313" key="11">
    <source>
        <dbReference type="Proteomes" id="UP001063782"/>
    </source>
</evidence>
<evidence type="ECO:0000259" key="9">
    <source>
        <dbReference type="SMART" id="SM00382"/>
    </source>
</evidence>
<keyword evidence="1" id="KW-0547">Nucleotide-binding</keyword>
<dbReference type="Proteomes" id="UP001063782">
    <property type="component" value="Chromosome"/>
</dbReference>
<dbReference type="PANTHER" id="PTHR47642">
    <property type="entry name" value="ATP-DEPENDENT DNA HELICASE"/>
    <property type="match status" value="1"/>
</dbReference>
<protein>
    <submittedName>
        <fullName evidence="10">Helix-turn-helix domain-containing protein</fullName>
    </submittedName>
</protein>